<dbReference type="InterPro" id="IPR009080">
    <property type="entry name" value="tRNAsynth_Ia_anticodon-bd"/>
</dbReference>
<reference evidence="2" key="2">
    <citation type="submission" date="2024-10" db="UniProtKB">
        <authorList>
            <consortium name="EnsemblProtists"/>
        </authorList>
    </citation>
    <scope>IDENTIFICATION</scope>
</reference>
<dbReference type="HOGENOM" id="CLU_1646887_0_0_1"/>
<name>A0A0D3IJT1_EMIH1</name>
<evidence type="ECO:0000313" key="3">
    <source>
        <dbReference type="Proteomes" id="UP000013827"/>
    </source>
</evidence>
<feature type="chain" id="PRO_5044291106" evidence="1">
    <location>
        <begin position="18"/>
        <end position="161"/>
    </location>
</feature>
<feature type="signal peptide" evidence="1">
    <location>
        <begin position="1"/>
        <end position="17"/>
    </location>
</feature>
<dbReference type="GO" id="GO:0005524">
    <property type="term" value="F:ATP binding"/>
    <property type="evidence" value="ECO:0007669"/>
    <property type="project" value="InterPro"/>
</dbReference>
<keyword evidence="3" id="KW-1185">Reference proteome</keyword>
<dbReference type="GO" id="GO:0006418">
    <property type="term" value="P:tRNA aminoacylation for protein translation"/>
    <property type="evidence" value="ECO:0007669"/>
    <property type="project" value="InterPro"/>
</dbReference>
<protein>
    <submittedName>
        <fullName evidence="2">Uncharacterized protein</fullName>
    </submittedName>
</protein>
<dbReference type="AlphaFoldDB" id="A0A0D3IJT1"/>
<dbReference type="KEGG" id="ehx:EMIHUDRAFT_247852"/>
<dbReference type="GO" id="GO:0004812">
    <property type="term" value="F:aminoacyl-tRNA ligase activity"/>
    <property type="evidence" value="ECO:0007669"/>
    <property type="project" value="InterPro"/>
</dbReference>
<dbReference type="EnsemblProtists" id="EOD11516">
    <property type="protein sequence ID" value="EOD11516"/>
    <property type="gene ID" value="EMIHUDRAFT_247852"/>
</dbReference>
<dbReference type="RefSeq" id="XP_005763945.1">
    <property type="nucleotide sequence ID" value="XM_005763888.1"/>
</dbReference>
<dbReference type="SUPFAM" id="SSF47323">
    <property type="entry name" value="Anticodon-binding domain of a subclass of class I aminoacyl-tRNA synthetases"/>
    <property type="match status" value="1"/>
</dbReference>
<dbReference type="GeneID" id="17257665"/>
<evidence type="ECO:0000256" key="1">
    <source>
        <dbReference type="SAM" id="SignalP"/>
    </source>
</evidence>
<evidence type="ECO:0000313" key="2">
    <source>
        <dbReference type="EnsemblProtists" id="EOD11516"/>
    </source>
</evidence>
<organism evidence="2 3">
    <name type="scientific">Emiliania huxleyi (strain CCMP1516)</name>
    <dbReference type="NCBI Taxonomy" id="280463"/>
    <lineage>
        <taxon>Eukaryota</taxon>
        <taxon>Haptista</taxon>
        <taxon>Haptophyta</taxon>
        <taxon>Prymnesiophyceae</taxon>
        <taxon>Isochrysidales</taxon>
        <taxon>Noelaerhabdaceae</taxon>
        <taxon>Emiliania</taxon>
    </lineage>
</organism>
<proteinExistence type="predicted"/>
<keyword evidence="1" id="KW-0732">Signal</keyword>
<sequence length="161" mass="17540">MICLVALSISLVGGGRAWQKRLTTPYSRAPDCTAQLDASKLAAIEELVAQRLAAKLRRDFAESDALLQRLLDSGVRVTDDHRLWRSDDRPFVVPYRQEGGGIPRLGTGGTTRIEALVLERDLFTAAGVKRRCSQQALVLERGAAKASGGARPRFERSAPPS</sequence>
<reference evidence="3" key="1">
    <citation type="journal article" date="2013" name="Nature">
        <title>Pan genome of the phytoplankton Emiliania underpins its global distribution.</title>
        <authorList>
            <person name="Read B.A."/>
            <person name="Kegel J."/>
            <person name="Klute M.J."/>
            <person name="Kuo A."/>
            <person name="Lefebvre S.C."/>
            <person name="Maumus F."/>
            <person name="Mayer C."/>
            <person name="Miller J."/>
            <person name="Monier A."/>
            <person name="Salamov A."/>
            <person name="Young J."/>
            <person name="Aguilar M."/>
            <person name="Claverie J.M."/>
            <person name="Frickenhaus S."/>
            <person name="Gonzalez K."/>
            <person name="Herman E.K."/>
            <person name="Lin Y.C."/>
            <person name="Napier J."/>
            <person name="Ogata H."/>
            <person name="Sarno A.F."/>
            <person name="Shmutz J."/>
            <person name="Schroeder D."/>
            <person name="de Vargas C."/>
            <person name="Verret F."/>
            <person name="von Dassow P."/>
            <person name="Valentin K."/>
            <person name="Van de Peer Y."/>
            <person name="Wheeler G."/>
            <person name="Dacks J.B."/>
            <person name="Delwiche C.F."/>
            <person name="Dyhrman S.T."/>
            <person name="Glockner G."/>
            <person name="John U."/>
            <person name="Richards T."/>
            <person name="Worden A.Z."/>
            <person name="Zhang X."/>
            <person name="Grigoriev I.V."/>
            <person name="Allen A.E."/>
            <person name="Bidle K."/>
            <person name="Borodovsky M."/>
            <person name="Bowler C."/>
            <person name="Brownlee C."/>
            <person name="Cock J.M."/>
            <person name="Elias M."/>
            <person name="Gladyshev V.N."/>
            <person name="Groth M."/>
            <person name="Guda C."/>
            <person name="Hadaegh A."/>
            <person name="Iglesias-Rodriguez M.D."/>
            <person name="Jenkins J."/>
            <person name="Jones B.M."/>
            <person name="Lawson T."/>
            <person name="Leese F."/>
            <person name="Lindquist E."/>
            <person name="Lobanov A."/>
            <person name="Lomsadze A."/>
            <person name="Malik S.B."/>
            <person name="Marsh M.E."/>
            <person name="Mackinder L."/>
            <person name="Mock T."/>
            <person name="Mueller-Roeber B."/>
            <person name="Pagarete A."/>
            <person name="Parker M."/>
            <person name="Probert I."/>
            <person name="Quesneville H."/>
            <person name="Raines C."/>
            <person name="Rensing S.A."/>
            <person name="Riano-Pachon D.M."/>
            <person name="Richier S."/>
            <person name="Rokitta S."/>
            <person name="Shiraiwa Y."/>
            <person name="Soanes D.M."/>
            <person name="van der Giezen M."/>
            <person name="Wahlund T.M."/>
            <person name="Williams B."/>
            <person name="Wilson W."/>
            <person name="Wolfe G."/>
            <person name="Wurch L.L."/>
        </authorList>
    </citation>
    <scope>NUCLEOTIDE SEQUENCE</scope>
</reference>
<dbReference type="Gene3D" id="1.20.120.1910">
    <property type="entry name" value="Cysteine-tRNA ligase, C-terminal anti-codon recognition domain"/>
    <property type="match status" value="1"/>
</dbReference>
<accession>A0A0D3IJT1</accession>
<dbReference type="Proteomes" id="UP000013827">
    <property type="component" value="Unassembled WGS sequence"/>
</dbReference>
<dbReference type="PaxDb" id="2903-EOD11516"/>